<gene>
    <name evidence="1" type="ORF">ACFY35_05915</name>
</gene>
<accession>A0ABW6W7M2</accession>
<keyword evidence="2" id="KW-1185">Reference proteome</keyword>
<name>A0ABW6W7M2_9ACTN</name>
<sequence length="134" mass="13704">MNRFSLIVVVPAVLLAAAGCGDGGRRTAASNTASAMLRAVAEGDGSGACALLAPDTADAVAQAQETSCAEGVLREDLPAPGAERHADVYGQWARVRLDGDTVFLAVFPGGWRVVAAGCRPDGSDRPYDCTLSGR</sequence>
<organism evidence="1 2">
    <name type="scientific">Paractinoplanes globisporus</name>
    <dbReference type="NCBI Taxonomy" id="113565"/>
    <lineage>
        <taxon>Bacteria</taxon>
        <taxon>Bacillati</taxon>
        <taxon>Actinomycetota</taxon>
        <taxon>Actinomycetes</taxon>
        <taxon>Micromonosporales</taxon>
        <taxon>Micromonosporaceae</taxon>
        <taxon>Paractinoplanes</taxon>
    </lineage>
</organism>
<evidence type="ECO:0008006" key="3">
    <source>
        <dbReference type="Google" id="ProtNLM"/>
    </source>
</evidence>
<evidence type="ECO:0000313" key="1">
    <source>
        <dbReference type="EMBL" id="MFF5288951.1"/>
    </source>
</evidence>
<reference evidence="1 2" key="1">
    <citation type="submission" date="2024-10" db="EMBL/GenBank/DDBJ databases">
        <title>The Natural Products Discovery Center: Release of the First 8490 Sequenced Strains for Exploring Actinobacteria Biosynthetic Diversity.</title>
        <authorList>
            <person name="Kalkreuter E."/>
            <person name="Kautsar S.A."/>
            <person name="Yang D."/>
            <person name="Bader C.D."/>
            <person name="Teijaro C.N."/>
            <person name="Fluegel L."/>
            <person name="Davis C.M."/>
            <person name="Simpson J.R."/>
            <person name="Lauterbach L."/>
            <person name="Steele A.D."/>
            <person name="Gui C."/>
            <person name="Meng S."/>
            <person name="Li G."/>
            <person name="Viehrig K."/>
            <person name="Ye F."/>
            <person name="Su P."/>
            <person name="Kiefer A.F."/>
            <person name="Nichols A."/>
            <person name="Cepeda A.J."/>
            <person name="Yan W."/>
            <person name="Fan B."/>
            <person name="Jiang Y."/>
            <person name="Adhikari A."/>
            <person name="Zheng C.-J."/>
            <person name="Schuster L."/>
            <person name="Cowan T.M."/>
            <person name="Smanski M.J."/>
            <person name="Chevrette M.G."/>
            <person name="De Carvalho L.P.S."/>
            <person name="Shen B."/>
        </authorList>
    </citation>
    <scope>NUCLEOTIDE SEQUENCE [LARGE SCALE GENOMIC DNA]</scope>
    <source>
        <strain evidence="1 2">NPDC000087</strain>
    </source>
</reference>
<proteinExistence type="predicted"/>
<dbReference type="RefSeq" id="WP_020509298.1">
    <property type="nucleotide sequence ID" value="NZ_JBIAZU010000001.1"/>
</dbReference>
<dbReference type="Proteomes" id="UP001602245">
    <property type="component" value="Unassembled WGS sequence"/>
</dbReference>
<dbReference type="EMBL" id="JBIAZU010000001">
    <property type="protein sequence ID" value="MFF5288951.1"/>
    <property type="molecule type" value="Genomic_DNA"/>
</dbReference>
<protein>
    <recommendedName>
        <fullName evidence="3">Lipoprotein</fullName>
    </recommendedName>
</protein>
<comment type="caution">
    <text evidence="1">The sequence shown here is derived from an EMBL/GenBank/DDBJ whole genome shotgun (WGS) entry which is preliminary data.</text>
</comment>
<dbReference type="PROSITE" id="PS51257">
    <property type="entry name" value="PROKAR_LIPOPROTEIN"/>
    <property type="match status" value="1"/>
</dbReference>
<evidence type="ECO:0000313" key="2">
    <source>
        <dbReference type="Proteomes" id="UP001602245"/>
    </source>
</evidence>